<dbReference type="Proteomes" id="UP000320762">
    <property type="component" value="Unassembled WGS sequence"/>
</dbReference>
<organism evidence="1 3">
    <name type="scientific">Schizophyllum amplum</name>
    <dbReference type="NCBI Taxonomy" id="97359"/>
    <lineage>
        <taxon>Eukaryota</taxon>
        <taxon>Fungi</taxon>
        <taxon>Dikarya</taxon>
        <taxon>Basidiomycota</taxon>
        <taxon>Agaricomycotina</taxon>
        <taxon>Agaricomycetes</taxon>
        <taxon>Agaricomycetidae</taxon>
        <taxon>Agaricales</taxon>
        <taxon>Schizophyllaceae</taxon>
        <taxon>Schizophyllum</taxon>
    </lineage>
</organism>
<evidence type="ECO:0000313" key="1">
    <source>
        <dbReference type="EMBL" id="TRM59104.1"/>
    </source>
</evidence>
<gene>
    <name evidence="1" type="ORF">BD626DRAFT_509764</name>
    <name evidence="2" type="ORF">BD626DRAFT_509791</name>
</gene>
<reference evidence="1" key="2">
    <citation type="submission" date="2019-06" db="EMBL/GenBank/DDBJ databases">
        <authorList>
            <consortium name="DOE Joint Genome Institute"/>
            <person name="Ahrendt S.R."/>
            <person name="Cantor M.N."/>
            <person name="Hua S.X."/>
        </authorList>
    </citation>
    <scope>NUCLEOTIDE SEQUENCE</scope>
    <source>
        <strain evidence="1">NL-1724</strain>
    </source>
</reference>
<sequence>MPLGNSRLSPVRVARATHPYLECVHAHRAELSPIGEPKFAAMVSLYSIHGLHSRTVSAHPDPRCSSLHVRGKCLIAVGC</sequence>
<dbReference type="EMBL" id="VDMD01000031">
    <property type="protein sequence ID" value="TRM59108.1"/>
    <property type="molecule type" value="Genomic_DNA"/>
</dbReference>
<reference evidence="1 3" key="1">
    <citation type="journal article" date="2019" name="New Phytol.">
        <title>Comparative genomics reveals unique wood-decay strategies and fruiting body development in the Schizophyllaceae.</title>
        <authorList>
            <person name="Almasi E."/>
            <person name="Sahu N."/>
            <person name="Krizsan K."/>
            <person name="Balint B."/>
            <person name="Kovacs G.M."/>
            <person name="Kiss B."/>
            <person name="Cseklye J."/>
            <person name="Drula E."/>
            <person name="Henrissat B."/>
            <person name="Nagy I."/>
            <person name="Chovatia M."/>
            <person name="Adam C."/>
            <person name="LaButti K."/>
            <person name="Lipzen A."/>
            <person name="Riley R."/>
            <person name="Grigoriev I.V."/>
            <person name="Nagy L.G."/>
        </authorList>
    </citation>
    <scope>NUCLEOTIDE SEQUENCE [LARGE SCALE GENOMIC DNA]</scope>
    <source>
        <strain evidence="1 3">NL-1724</strain>
    </source>
</reference>
<comment type="caution">
    <text evidence="1">The sequence shown here is derived from an EMBL/GenBank/DDBJ whole genome shotgun (WGS) entry which is preliminary data.</text>
</comment>
<name>A0A550C2U2_9AGAR</name>
<evidence type="ECO:0000313" key="2">
    <source>
        <dbReference type="EMBL" id="TRM59108.1"/>
    </source>
</evidence>
<evidence type="ECO:0000313" key="3">
    <source>
        <dbReference type="Proteomes" id="UP000320762"/>
    </source>
</evidence>
<dbReference type="EMBL" id="VDMD01000031">
    <property type="protein sequence ID" value="TRM59104.1"/>
    <property type="molecule type" value="Genomic_DNA"/>
</dbReference>
<protein>
    <submittedName>
        <fullName evidence="1">Uncharacterized protein</fullName>
    </submittedName>
</protein>
<keyword evidence="3" id="KW-1185">Reference proteome</keyword>
<proteinExistence type="predicted"/>
<accession>A0A550C2U2</accession>
<dbReference type="AlphaFoldDB" id="A0A550C2U2"/>